<dbReference type="STRING" id="1294273.roselon_01694"/>
<dbReference type="HOGENOM" id="CLU_010077_0_0_5"/>
<dbReference type="PATRIC" id="fig|1294273.3.peg.1668"/>
<protein>
    <submittedName>
        <fullName evidence="2">Alkaline phosphatase</fullName>
        <ecNumber evidence="2">3.1.3.1</ecNumber>
    </submittedName>
</protein>
<proteinExistence type="predicted"/>
<dbReference type="InterPro" id="IPR027372">
    <property type="entry name" value="Phytase-like_dom"/>
</dbReference>
<dbReference type="PANTHER" id="PTHR46928">
    <property type="entry name" value="MESENCHYME-SPECIFIC CELL SURFACE GLYCOPROTEIN"/>
    <property type="match status" value="1"/>
</dbReference>
<keyword evidence="3" id="KW-1185">Reference proteome</keyword>
<dbReference type="KEGG" id="red:roselon_01694"/>
<gene>
    <name evidence="2" type="ORF">roselon_01694</name>
</gene>
<dbReference type="SUPFAM" id="SSF50969">
    <property type="entry name" value="YVTN repeat-like/Quinoprotein amine dehydrogenase"/>
    <property type="match status" value="1"/>
</dbReference>
<dbReference type="EMBL" id="CP004372">
    <property type="protein sequence ID" value="AHM04066.1"/>
    <property type="molecule type" value="Genomic_DNA"/>
</dbReference>
<dbReference type="SUPFAM" id="SSF63829">
    <property type="entry name" value="Calcium-dependent phosphotriesterase"/>
    <property type="match status" value="1"/>
</dbReference>
<feature type="domain" description="Phytase-like" evidence="1">
    <location>
        <begin position="465"/>
        <end position="725"/>
    </location>
</feature>
<dbReference type="InterPro" id="IPR052956">
    <property type="entry name" value="Mesenchyme-surface_protein"/>
</dbReference>
<accession>W8S5G1</accession>
<dbReference type="Pfam" id="PF13449">
    <property type="entry name" value="Phytase-like"/>
    <property type="match status" value="1"/>
</dbReference>
<keyword evidence="2" id="KW-0378">Hydrolase</keyword>
<dbReference type="eggNOG" id="COG4222">
    <property type="taxonomic scope" value="Bacteria"/>
</dbReference>
<sequence>MKLTCGRNVTVMAMRQRKRVQFCDNPWGIRMTTRFLTLTSALALTAGPAFAQDMNFNRIASFRVADNMPAADESSAEIISATADGMTLVYTDSPAGVVGFIDITDPANPAAAGVIELEGEPTSVAVMGQIAYLGENTSADYVNTSGVLHAIDVDSREVLATCDLGGQPDSVAVAPDGSFVTVAIENERDEDLGDGRTGQMPAGFVAIVETAEDGLVCDSLIMADVTGLAEVSPEDPEPEFVAINAENEIVVTMQENNHMVVLNAAGEVLSHFSAGEVTLEGADTEEEGALVFDQTITVPREPDSVAWIDADHFATANEGDMDGGSRGWTIFHQDGTVVYESGLDFERAIIEIGHYPEGRSANKGVEPESITVDTFGGTPMVFVGSERGSVVGVYDVTDPAAPVLMQLLPSGIGPEGYVTIPERNLLVSANETDDAGPRAHVMLFEYQEAPAVYPHLTSAGMDELTGWGAISGQVMAEDGTIYAVSDSFYGMQPTIFHIDVSQTPARIVNAIRVTREGQPAQLLDMEGITLDAEGGFWIASEGRSDRLVPHAIYHVGADGAIEDYITLPDALLAVERRFGFEGITRVDDMLYIAVQREWRDDPDNHAKVLGYNLETEDWSVIHYPLTDPDTGWVGLSEIVAHGDFVYFIERDNQLDTRAVTKIITRVHLSALDGMVALGETPAVLEPDLVVDLLPYLTSTGGYVLDKVEGLAIAPDGTMWISTDNDGVDDHSGETMFFAIPPM</sequence>
<evidence type="ECO:0000259" key="1">
    <source>
        <dbReference type="Pfam" id="PF13449"/>
    </source>
</evidence>
<dbReference type="InterPro" id="IPR015943">
    <property type="entry name" value="WD40/YVTN_repeat-like_dom_sf"/>
</dbReference>
<dbReference type="Proteomes" id="UP000019593">
    <property type="component" value="Chromosome"/>
</dbReference>
<reference evidence="2 3" key="1">
    <citation type="submission" date="2013-03" db="EMBL/GenBank/DDBJ databases">
        <authorList>
            <person name="Fiebig A."/>
            <person name="Goeker M."/>
            <person name="Klenk H.-P.P."/>
        </authorList>
    </citation>
    <scope>NUCLEOTIDE SEQUENCE [LARGE SCALE GENOMIC DNA]</scope>
    <source>
        <strain evidence="3">DSM 19469</strain>
    </source>
</reference>
<dbReference type="GO" id="GO:0004035">
    <property type="term" value="F:alkaline phosphatase activity"/>
    <property type="evidence" value="ECO:0007669"/>
    <property type="project" value="UniProtKB-EC"/>
</dbReference>
<evidence type="ECO:0000313" key="3">
    <source>
        <dbReference type="Proteomes" id="UP000019593"/>
    </source>
</evidence>
<dbReference type="AlphaFoldDB" id="W8S5G1"/>
<dbReference type="Gene3D" id="2.130.10.10">
    <property type="entry name" value="YVTN repeat-like/Quinoprotein amine dehydrogenase"/>
    <property type="match status" value="1"/>
</dbReference>
<name>W8S5G1_9RHOB</name>
<dbReference type="EC" id="3.1.3.1" evidence="2"/>
<organism evidence="2 3">
    <name type="scientific">Roseicyclus elongatus DSM 19469</name>
    <dbReference type="NCBI Taxonomy" id="1294273"/>
    <lineage>
        <taxon>Bacteria</taxon>
        <taxon>Pseudomonadati</taxon>
        <taxon>Pseudomonadota</taxon>
        <taxon>Alphaproteobacteria</taxon>
        <taxon>Rhodobacterales</taxon>
        <taxon>Roseobacteraceae</taxon>
        <taxon>Roseicyclus</taxon>
    </lineage>
</organism>
<dbReference type="PANTHER" id="PTHR46928:SF1">
    <property type="entry name" value="MESENCHYME-SPECIFIC CELL SURFACE GLYCOPROTEIN"/>
    <property type="match status" value="1"/>
</dbReference>
<evidence type="ECO:0000313" key="2">
    <source>
        <dbReference type="EMBL" id="AHM04066.1"/>
    </source>
</evidence>
<dbReference type="InterPro" id="IPR011044">
    <property type="entry name" value="Quino_amine_DH_bsu"/>
</dbReference>